<dbReference type="Gene3D" id="1.10.287.950">
    <property type="entry name" value="Methyl-accepting chemotaxis protein"/>
    <property type="match status" value="1"/>
</dbReference>
<evidence type="ECO:0000256" key="8">
    <source>
        <dbReference type="PROSITE-ProRule" id="PRU00284"/>
    </source>
</evidence>
<dbReference type="OrthoDB" id="354287at2"/>
<proteinExistence type="inferred from homology"/>
<protein>
    <submittedName>
        <fullName evidence="11">Methyl-accepting chemotaxis protein</fullName>
    </submittedName>
</protein>
<name>A0A1M6CV81_9RHOB</name>
<dbReference type="STRING" id="1447782.SAMN05444417_1387"/>
<dbReference type="SUPFAM" id="SSF158472">
    <property type="entry name" value="HAMP domain-like"/>
    <property type="match status" value="1"/>
</dbReference>
<dbReference type="InterPro" id="IPR004089">
    <property type="entry name" value="MCPsignal_dom"/>
</dbReference>
<dbReference type="SUPFAM" id="SSF58104">
    <property type="entry name" value="Methyl-accepting chemotaxis protein (MCP) signaling domain"/>
    <property type="match status" value="1"/>
</dbReference>
<keyword evidence="8" id="KW-0807">Transducer</keyword>
<evidence type="ECO:0000256" key="2">
    <source>
        <dbReference type="ARBA" id="ARBA00022475"/>
    </source>
</evidence>
<evidence type="ECO:0000256" key="5">
    <source>
        <dbReference type="ARBA" id="ARBA00022989"/>
    </source>
</evidence>
<keyword evidence="5" id="KW-1133">Transmembrane helix</keyword>
<dbReference type="SMART" id="SM00304">
    <property type="entry name" value="HAMP"/>
    <property type="match status" value="2"/>
</dbReference>
<keyword evidence="2" id="KW-1003">Cell membrane</keyword>
<keyword evidence="12" id="KW-1185">Reference proteome</keyword>
<evidence type="ECO:0000313" key="11">
    <source>
        <dbReference type="EMBL" id="SHI64995.1"/>
    </source>
</evidence>
<reference evidence="11 12" key="1">
    <citation type="submission" date="2016-11" db="EMBL/GenBank/DDBJ databases">
        <authorList>
            <person name="Jaros S."/>
            <person name="Januszkiewicz K."/>
            <person name="Wedrychowicz H."/>
        </authorList>
    </citation>
    <scope>NUCLEOTIDE SEQUENCE [LARGE SCALE GENOMIC DNA]</scope>
    <source>
        <strain evidence="11 12">DSM 100565</strain>
    </source>
</reference>
<gene>
    <name evidence="11" type="ORF">SAMN05444417_1387</name>
</gene>
<dbReference type="EMBL" id="FQYO01000002">
    <property type="protein sequence ID" value="SHI64995.1"/>
    <property type="molecule type" value="Genomic_DNA"/>
</dbReference>
<dbReference type="FunFam" id="1.10.287.950:FF:000001">
    <property type="entry name" value="Methyl-accepting chemotaxis sensory transducer"/>
    <property type="match status" value="1"/>
</dbReference>
<dbReference type="InterPro" id="IPR033479">
    <property type="entry name" value="dCache_1"/>
</dbReference>
<dbReference type="GO" id="GO:0006935">
    <property type="term" value="P:chemotaxis"/>
    <property type="evidence" value="ECO:0007669"/>
    <property type="project" value="UniProtKB-KW"/>
</dbReference>
<dbReference type="InterPro" id="IPR051310">
    <property type="entry name" value="MCP_chemotaxis"/>
</dbReference>
<dbReference type="AlphaFoldDB" id="A0A1M6CV81"/>
<dbReference type="CDD" id="cd11386">
    <property type="entry name" value="MCP_signal"/>
    <property type="match status" value="1"/>
</dbReference>
<dbReference type="PANTHER" id="PTHR43531">
    <property type="entry name" value="PROTEIN ICFG"/>
    <property type="match status" value="1"/>
</dbReference>
<feature type="domain" description="HAMP" evidence="10">
    <location>
        <begin position="374"/>
        <end position="427"/>
    </location>
</feature>
<dbReference type="Pfam" id="PF00672">
    <property type="entry name" value="HAMP"/>
    <property type="match status" value="1"/>
</dbReference>
<dbReference type="RefSeq" id="WP_073327275.1">
    <property type="nucleotide sequence ID" value="NZ_FQYO01000002.1"/>
</dbReference>
<evidence type="ECO:0000256" key="1">
    <source>
        <dbReference type="ARBA" id="ARBA00004651"/>
    </source>
</evidence>
<dbReference type="Gene3D" id="6.10.340.10">
    <property type="match status" value="1"/>
</dbReference>
<dbReference type="CDD" id="cd18773">
    <property type="entry name" value="PDC1_HK_sensor"/>
    <property type="match status" value="1"/>
</dbReference>
<evidence type="ECO:0000256" key="6">
    <source>
        <dbReference type="ARBA" id="ARBA00023136"/>
    </source>
</evidence>
<keyword evidence="3" id="KW-0145">Chemotaxis</keyword>
<dbReference type="PROSITE" id="PS50885">
    <property type="entry name" value="HAMP"/>
    <property type="match status" value="2"/>
</dbReference>
<evidence type="ECO:0000259" key="10">
    <source>
        <dbReference type="PROSITE" id="PS50885"/>
    </source>
</evidence>
<dbReference type="SMART" id="SM00283">
    <property type="entry name" value="MA"/>
    <property type="match status" value="1"/>
</dbReference>
<dbReference type="GO" id="GO:0007165">
    <property type="term" value="P:signal transduction"/>
    <property type="evidence" value="ECO:0007669"/>
    <property type="project" value="UniProtKB-KW"/>
</dbReference>
<dbReference type="InterPro" id="IPR003660">
    <property type="entry name" value="HAMP_dom"/>
</dbReference>
<keyword evidence="6" id="KW-0472">Membrane</keyword>
<evidence type="ECO:0000313" key="12">
    <source>
        <dbReference type="Proteomes" id="UP000184292"/>
    </source>
</evidence>
<organism evidence="11 12">
    <name type="scientific">Wenxinia saemankumensis</name>
    <dbReference type="NCBI Taxonomy" id="1447782"/>
    <lineage>
        <taxon>Bacteria</taxon>
        <taxon>Pseudomonadati</taxon>
        <taxon>Pseudomonadota</taxon>
        <taxon>Alphaproteobacteria</taxon>
        <taxon>Rhodobacterales</taxon>
        <taxon>Roseobacteraceae</taxon>
        <taxon>Wenxinia</taxon>
    </lineage>
</organism>
<evidence type="ECO:0000256" key="4">
    <source>
        <dbReference type="ARBA" id="ARBA00022692"/>
    </source>
</evidence>
<dbReference type="Pfam" id="PF02743">
    <property type="entry name" value="dCache_1"/>
    <property type="match status" value="1"/>
</dbReference>
<keyword evidence="4" id="KW-0812">Transmembrane</keyword>
<dbReference type="PROSITE" id="PS50111">
    <property type="entry name" value="CHEMOTAXIS_TRANSDUC_2"/>
    <property type="match status" value="1"/>
</dbReference>
<evidence type="ECO:0000256" key="3">
    <source>
        <dbReference type="ARBA" id="ARBA00022500"/>
    </source>
</evidence>
<accession>A0A1M6CV81</accession>
<sequence length="750" mass="79106">MNRLVQRFDSLRLSLKLPAIPALLTLTVALLLTLAAARETRETLRTGAAGTLRAVAEAEAMAVESWIEGLSTDVEMLARTPSIAVAMREFADGYAALGEGAADTLLAAYATGGPADPLAREDVLDAGTGSVYDRTHARRHAFLRDLRRHYGLYDIFLIDPAGRVVYTSFKETDFGQPLEAGPLAGSGLAEAWIAALAEADSGGTAARLQPFRPYAPSMGAPAAFLSAPIRGAAGEVLGVLAIQLPVDRLWTRLADAPGLGETGEIVLLGPDGLMLNDLRHLPDLGAFDPLPPLETPLVVEPGQADVFVDRPGLSGAPVVGASIGIELDGRRWGILAQRDLAEVDAALWSTVRVMAAESALLAALAVAFGIFLARTVTLPLERIKNGLQRMTRGDYGIELRAADRGDEIGTIARAVLQFRDMTVGEIERRSEAEAAKARQDRVVAAMRARFAALSDGDLGGRLEIDVPQEFTALRDDINTTIARWRELIAALSARSGEIRDGTDAIARSAEDLSRRTESQAVTLEQTAAALDELTASVREAARTTGEVEKIARDSRQDAESSRAVIASAIGAMKRIEGRSDEIGHIIGVIDDIAFQTNLLALNAGVEAARAGEAGRGFAVVASEVRALAQRSSEAAGQIKGLISGSRLEVADGVRLVDEAAQALGAIVDRVAQISDLVTEIARGASEQATGLAEINTGVSQLDEVTQANAAMAEENTAAAHDLSARAGEMGRQVARFRLDSGGTARIPRAA</sequence>
<dbReference type="GO" id="GO:0004888">
    <property type="term" value="F:transmembrane signaling receptor activity"/>
    <property type="evidence" value="ECO:0007669"/>
    <property type="project" value="InterPro"/>
</dbReference>
<dbReference type="GO" id="GO:0005886">
    <property type="term" value="C:plasma membrane"/>
    <property type="evidence" value="ECO:0007669"/>
    <property type="project" value="UniProtKB-SubCell"/>
</dbReference>
<comment type="subcellular location">
    <subcellularLocation>
        <location evidence="1">Cell membrane</location>
        <topology evidence="1">Multi-pass membrane protein</topology>
    </subcellularLocation>
</comment>
<dbReference type="Pfam" id="PF00015">
    <property type="entry name" value="MCPsignal"/>
    <property type="match status" value="1"/>
</dbReference>
<dbReference type="PRINTS" id="PR00260">
    <property type="entry name" value="CHEMTRNSDUCR"/>
</dbReference>
<evidence type="ECO:0000256" key="7">
    <source>
        <dbReference type="ARBA" id="ARBA00029447"/>
    </source>
</evidence>
<dbReference type="PANTHER" id="PTHR43531:SF11">
    <property type="entry name" value="METHYL-ACCEPTING CHEMOTAXIS PROTEIN 3"/>
    <property type="match status" value="1"/>
</dbReference>
<comment type="similarity">
    <text evidence="7">Belongs to the methyl-accepting chemotaxis (MCP) protein family.</text>
</comment>
<dbReference type="CDD" id="cd06225">
    <property type="entry name" value="HAMP"/>
    <property type="match status" value="1"/>
</dbReference>
<dbReference type="InterPro" id="IPR004090">
    <property type="entry name" value="Chemotax_Me-accpt_rcpt"/>
</dbReference>
<feature type="domain" description="HAMP" evidence="10">
    <location>
        <begin position="437"/>
        <end position="489"/>
    </location>
</feature>
<dbReference type="Proteomes" id="UP000184292">
    <property type="component" value="Unassembled WGS sequence"/>
</dbReference>
<evidence type="ECO:0000259" key="9">
    <source>
        <dbReference type="PROSITE" id="PS50111"/>
    </source>
</evidence>
<feature type="domain" description="Methyl-accepting transducer" evidence="9">
    <location>
        <begin position="494"/>
        <end position="723"/>
    </location>
</feature>